<dbReference type="SUPFAM" id="SSF53067">
    <property type="entry name" value="Actin-like ATPase domain"/>
    <property type="match status" value="2"/>
</dbReference>
<dbReference type="GO" id="GO:0002949">
    <property type="term" value="P:tRNA threonylcarbamoyladenosine modification"/>
    <property type="evidence" value="ECO:0007669"/>
    <property type="project" value="InterPro"/>
</dbReference>
<dbReference type="NCBIfam" id="TIGR03725">
    <property type="entry name" value="T6A_YeaZ"/>
    <property type="match status" value="1"/>
</dbReference>
<dbReference type="InterPro" id="IPR022496">
    <property type="entry name" value="T6A_TsaB"/>
</dbReference>
<protein>
    <submittedName>
        <fullName evidence="2">Peptidase M22 glycoprotease</fullName>
    </submittedName>
</protein>
<keyword evidence="2" id="KW-0645">Protease</keyword>
<evidence type="ECO:0000313" key="3">
    <source>
        <dbReference type="Proteomes" id="UP000032431"/>
    </source>
</evidence>
<organism evidence="2 3">
    <name type="scientific">[Clostridium] cellulosi</name>
    <dbReference type="NCBI Taxonomy" id="29343"/>
    <lineage>
        <taxon>Bacteria</taxon>
        <taxon>Bacillati</taxon>
        <taxon>Bacillota</taxon>
        <taxon>Clostridia</taxon>
        <taxon>Eubacteriales</taxon>
        <taxon>Oscillospiraceae</taxon>
        <taxon>Oscillospiraceae incertae sedis</taxon>
    </lineage>
</organism>
<dbReference type="EMBL" id="LM995447">
    <property type="protein sequence ID" value="CDZ24391.1"/>
    <property type="molecule type" value="Genomic_DNA"/>
</dbReference>
<dbReference type="GO" id="GO:0005829">
    <property type="term" value="C:cytosol"/>
    <property type="evidence" value="ECO:0007669"/>
    <property type="project" value="TreeGrafter"/>
</dbReference>
<feature type="domain" description="Gcp-like" evidence="1">
    <location>
        <begin position="32"/>
        <end position="227"/>
    </location>
</feature>
<reference evidence="3" key="1">
    <citation type="submission" date="2014-07" db="EMBL/GenBank/DDBJ databases">
        <authorList>
            <person name="Wibberg D."/>
        </authorList>
    </citation>
    <scope>NUCLEOTIDE SEQUENCE [LARGE SCALE GENOMIC DNA]</scope>
    <source>
        <strain evidence="3">DG5</strain>
    </source>
</reference>
<dbReference type="PATRIC" id="fig|29343.3.peg.1346"/>
<keyword evidence="2" id="KW-0378">Hydrolase</keyword>
<keyword evidence="3" id="KW-1185">Reference proteome</keyword>
<dbReference type="Proteomes" id="UP000032431">
    <property type="component" value="Chromosome I"/>
</dbReference>
<gene>
    <name evidence="2" type="ORF">CCDG5_1277</name>
</gene>
<dbReference type="Pfam" id="PF00814">
    <property type="entry name" value="TsaD"/>
    <property type="match status" value="1"/>
</dbReference>
<dbReference type="InterPro" id="IPR043129">
    <property type="entry name" value="ATPase_NBD"/>
</dbReference>
<dbReference type="CDD" id="cd24032">
    <property type="entry name" value="ASKHA_NBD_TsaB"/>
    <property type="match status" value="1"/>
</dbReference>
<accession>A0A078KL29</accession>
<dbReference type="InterPro" id="IPR000905">
    <property type="entry name" value="Gcp-like_dom"/>
</dbReference>
<dbReference type="KEGG" id="ccel:CCDG5_1277"/>
<evidence type="ECO:0000259" key="1">
    <source>
        <dbReference type="Pfam" id="PF00814"/>
    </source>
</evidence>
<dbReference type="GO" id="GO:0006508">
    <property type="term" value="P:proteolysis"/>
    <property type="evidence" value="ECO:0007669"/>
    <property type="project" value="UniProtKB-KW"/>
</dbReference>
<proteinExistence type="predicted"/>
<dbReference type="HOGENOM" id="CLU_064886_0_0_9"/>
<dbReference type="PANTHER" id="PTHR11735">
    <property type="entry name" value="TRNA N6-ADENOSINE THREONYLCARBAMOYLTRANSFERASE"/>
    <property type="match status" value="1"/>
</dbReference>
<name>A0A078KL29_9FIRM</name>
<dbReference type="STRING" id="29343.CCDG5_1277"/>
<dbReference type="AlphaFoldDB" id="A0A078KL29"/>
<sequence>MKILAVDTTAAAASVALCEDGFLCGEYYVNIKQTHSQTIMPMAVSLLKSCGVEIKDIGLIAVSAGPGSFTGVRIGVAAAKGLALPFNIPCASVSSLEALATNLIGTNAVICSVMDARRNQFYNAIFENVGDKLNRLTPDRAIAFTELEKEISDIVLSGKRLILVGDGAKICYNNLNGRTNAEIAPFNLRFAHASSVAAVGAKLYNAGKTISAEELIPFYLRLPQAERELKRRKGFDV</sequence>
<dbReference type="GO" id="GO:0008233">
    <property type="term" value="F:peptidase activity"/>
    <property type="evidence" value="ECO:0007669"/>
    <property type="project" value="UniProtKB-KW"/>
</dbReference>
<dbReference type="Gene3D" id="3.30.420.40">
    <property type="match status" value="2"/>
</dbReference>
<dbReference type="OrthoDB" id="9784166at2"/>
<dbReference type="PANTHER" id="PTHR11735:SF11">
    <property type="entry name" value="TRNA THREONYLCARBAMOYLADENOSINE BIOSYNTHESIS PROTEIN TSAB"/>
    <property type="match status" value="1"/>
</dbReference>
<evidence type="ECO:0000313" key="2">
    <source>
        <dbReference type="EMBL" id="CDZ24391.1"/>
    </source>
</evidence>